<comment type="function">
    <text evidence="4">Component of the eukaryotic translation initiation factor 3 (eIF-3) complex, which is involved in protein synthesis of a specialized repertoire of mRNAs and, together with other initiation factors, stimulates binding of mRNA and methionyl-tRNAi to the 40S ribosome. The eIF-3 complex specifically targets and initiates translation of a subset of mRNAs involved in cell proliferation.</text>
</comment>
<comment type="similarity">
    <text evidence="4">Belongs to the eIF-3 subunit K family.</text>
</comment>
<organism evidence="6 7">
    <name type="scientific">Malassezia vespertilionis</name>
    <dbReference type="NCBI Taxonomy" id="2020962"/>
    <lineage>
        <taxon>Eukaryota</taxon>
        <taxon>Fungi</taxon>
        <taxon>Dikarya</taxon>
        <taxon>Basidiomycota</taxon>
        <taxon>Ustilaginomycotina</taxon>
        <taxon>Malasseziomycetes</taxon>
        <taxon>Malasseziales</taxon>
        <taxon>Malasseziaceae</taxon>
        <taxon>Malassezia</taxon>
    </lineage>
</organism>
<dbReference type="GO" id="GO:0043022">
    <property type="term" value="F:ribosome binding"/>
    <property type="evidence" value="ECO:0007669"/>
    <property type="project" value="InterPro"/>
</dbReference>
<dbReference type="PANTHER" id="PTHR13022">
    <property type="entry name" value="EUKARYOTIC TRANSLATION INITIATION FACTOR 3 SUBUNIT 11"/>
    <property type="match status" value="1"/>
</dbReference>
<dbReference type="OrthoDB" id="337745at2759"/>
<dbReference type="GO" id="GO:0001732">
    <property type="term" value="P:formation of cytoplasmic translation initiation complex"/>
    <property type="evidence" value="ECO:0007669"/>
    <property type="project" value="UniProtKB-UniRule"/>
</dbReference>
<evidence type="ECO:0000259" key="5">
    <source>
        <dbReference type="PROSITE" id="PS50250"/>
    </source>
</evidence>
<dbReference type="SUPFAM" id="SSF46785">
    <property type="entry name" value="Winged helix' DNA-binding domain"/>
    <property type="match status" value="1"/>
</dbReference>
<dbReference type="GO" id="GO:0005852">
    <property type="term" value="C:eukaryotic translation initiation factor 3 complex"/>
    <property type="evidence" value="ECO:0007669"/>
    <property type="project" value="UniProtKB-UniRule"/>
</dbReference>
<sequence length="252" mass="28083">MEPTSDTAMAHSWASPSFRPERIEKLISDVDRYNSQNRSVLLEYLDEQLKNGTYDALANFAILKLFQLNPTEFGYDAMVNILIKTLTAAPFPDFSLCISLLGEAPIAKTSQSNAGSIDSATGIISEPIVVRLAKLSTALSETRFREFWALYKLPEYEDIRKYTANIAGFEAALRQVVLNSVKGTFRTISETRLSGYLDLQDASFAEYISKQPGWMLSNGLVTVPLNIDNEVKPTVVREEITQENLSKLLAQA</sequence>
<dbReference type="InterPro" id="IPR033464">
    <property type="entry name" value="CSN8_PSD8_EIF3K"/>
</dbReference>
<dbReference type="GO" id="GO:0016282">
    <property type="term" value="C:eukaryotic 43S preinitiation complex"/>
    <property type="evidence" value="ECO:0007669"/>
    <property type="project" value="UniProtKB-UniRule"/>
</dbReference>
<dbReference type="InterPro" id="IPR000717">
    <property type="entry name" value="PCI_dom"/>
</dbReference>
<dbReference type="AlphaFoldDB" id="A0A2N1JHL9"/>
<dbReference type="PANTHER" id="PTHR13022:SF0">
    <property type="entry name" value="EUKARYOTIC TRANSLATION INITIATION FACTOR 3 SUBUNIT K"/>
    <property type="match status" value="1"/>
</dbReference>
<reference evidence="6 7" key="1">
    <citation type="submission" date="2017-10" db="EMBL/GenBank/DDBJ databases">
        <title>A novel species of cold-tolerant Malassezia isolated from bats.</title>
        <authorList>
            <person name="Lorch J.M."/>
            <person name="Palmer J.M."/>
            <person name="Vanderwolf K.J."/>
            <person name="Schmidt K.Z."/>
            <person name="Verant M.L."/>
            <person name="Weller T.J."/>
            <person name="Blehert D.S."/>
        </authorList>
    </citation>
    <scope>NUCLEOTIDE SEQUENCE [LARGE SCALE GENOMIC DNA]</scope>
    <source>
        <strain evidence="6 7">NWHC:44797-103</strain>
    </source>
</reference>
<dbReference type="GO" id="GO:0033290">
    <property type="term" value="C:eukaryotic 48S preinitiation complex"/>
    <property type="evidence" value="ECO:0007669"/>
    <property type="project" value="UniProtKB-UniRule"/>
</dbReference>
<evidence type="ECO:0000256" key="3">
    <source>
        <dbReference type="ARBA" id="ARBA00022917"/>
    </source>
</evidence>
<evidence type="ECO:0000313" key="6">
    <source>
        <dbReference type="EMBL" id="PKI86041.1"/>
    </source>
</evidence>
<dbReference type="InterPro" id="IPR009374">
    <property type="entry name" value="eIF3k"/>
</dbReference>
<gene>
    <name evidence="6" type="ORF">MVES_000552</name>
</gene>
<dbReference type="EMBL" id="KZ454987">
    <property type="protein sequence ID" value="PKI86041.1"/>
    <property type="molecule type" value="Genomic_DNA"/>
</dbReference>
<comment type="subcellular location">
    <subcellularLocation>
        <location evidence="4">Cytoplasm</location>
    </subcellularLocation>
</comment>
<name>A0A2N1JHL9_9BASI</name>
<dbReference type="InterPro" id="IPR016024">
    <property type="entry name" value="ARM-type_fold"/>
</dbReference>
<dbReference type="Gene3D" id="1.10.10.10">
    <property type="entry name" value="Winged helix-like DNA-binding domain superfamily/Winged helix DNA-binding domain"/>
    <property type="match status" value="1"/>
</dbReference>
<dbReference type="GO" id="GO:0003743">
    <property type="term" value="F:translation initiation factor activity"/>
    <property type="evidence" value="ECO:0007669"/>
    <property type="project" value="UniProtKB-UniRule"/>
</dbReference>
<evidence type="ECO:0000256" key="4">
    <source>
        <dbReference type="HAMAP-Rule" id="MF_03010"/>
    </source>
</evidence>
<evidence type="ECO:0000256" key="2">
    <source>
        <dbReference type="ARBA" id="ARBA00022540"/>
    </source>
</evidence>
<accession>A0A2N1JHL9</accession>
<dbReference type="InterPro" id="IPR036388">
    <property type="entry name" value="WH-like_DNA-bd_sf"/>
</dbReference>
<dbReference type="GO" id="GO:0003723">
    <property type="term" value="F:RNA binding"/>
    <property type="evidence" value="ECO:0007669"/>
    <property type="project" value="UniProtKB-UniRule"/>
</dbReference>
<dbReference type="Proteomes" id="UP000232875">
    <property type="component" value="Unassembled WGS sequence"/>
</dbReference>
<keyword evidence="1 4" id="KW-0963">Cytoplasm</keyword>
<keyword evidence="3 4" id="KW-0648">Protein biosynthesis</keyword>
<comment type="subunit">
    <text evidence="4">Component of the eukaryotic translation initiation factor 3 (eIF-3) complex.</text>
</comment>
<protein>
    <recommendedName>
        <fullName evidence="4">Eukaryotic translation initiation factor 3 subunit K</fullName>
        <shortName evidence="4">eIF3k</shortName>
    </recommendedName>
    <alternativeName>
        <fullName evidence="4">eIF-3 p25</fullName>
    </alternativeName>
</protein>
<dbReference type="GO" id="GO:0006446">
    <property type="term" value="P:regulation of translational initiation"/>
    <property type="evidence" value="ECO:0007669"/>
    <property type="project" value="InterPro"/>
</dbReference>
<proteinExistence type="inferred from homology"/>
<dbReference type="Pfam" id="PF10075">
    <property type="entry name" value="CSN8_PSD8_EIF3K"/>
    <property type="match status" value="1"/>
</dbReference>
<dbReference type="InterPro" id="IPR036390">
    <property type="entry name" value="WH_DNA-bd_sf"/>
</dbReference>
<dbReference type="STRING" id="2020962.A0A2N1JHL9"/>
<dbReference type="InterPro" id="IPR016020">
    <property type="entry name" value="Transl_init_fac_sub12_N_euk"/>
</dbReference>
<dbReference type="HAMAP" id="MF_03010">
    <property type="entry name" value="eIF3k"/>
    <property type="match status" value="1"/>
</dbReference>
<feature type="domain" description="PCI" evidence="5">
    <location>
        <begin position="54"/>
        <end position="239"/>
    </location>
</feature>
<evidence type="ECO:0000313" key="7">
    <source>
        <dbReference type="Proteomes" id="UP000232875"/>
    </source>
</evidence>
<keyword evidence="2 4" id="KW-0396">Initiation factor</keyword>
<dbReference type="PROSITE" id="PS50250">
    <property type="entry name" value="PCI"/>
    <property type="match status" value="1"/>
</dbReference>
<dbReference type="SUPFAM" id="SSF48371">
    <property type="entry name" value="ARM repeat"/>
    <property type="match status" value="1"/>
</dbReference>
<evidence type="ECO:0000256" key="1">
    <source>
        <dbReference type="ARBA" id="ARBA00022490"/>
    </source>
</evidence>
<dbReference type="Gene3D" id="1.25.40.250">
    <property type="entry name" value="ARM repeat, domain 1"/>
    <property type="match status" value="1"/>
</dbReference>
<keyword evidence="7" id="KW-1185">Reference proteome</keyword>